<dbReference type="KEGG" id="mey:TM49_09845"/>
<evidence type="ECO:0000313" key="3">
    <source>
        <dbReference type="Proteomes" id="UP000032611"/>
    </source>
</evidence>
<dbReference type="SUPFAM" id="SSF53756">
    <property type="entry name" value="UDP-Glycosyltransferase/glycogen phosphorylase"/>
    <property type="match status" value="1"/>
</dbReference>
<evidence type="ECO:0000259" key="1">
    <source>
        <dbReference type="Pfam" id="PF13439"/>
    </source>
</evidence>
<dbReference type="STRING" id="1486262.TM49_09845"/>
<dbReference type="Gene3D" id="3.40.50.2000">
    <property type="entry name" value="Glycogen Phosphorylase B"/>
    <property type="match status" value="2"/>
</dbReference>
<dbReference type="InterPro" id="IPR028098">
    <property type="entry name" value="Glyco_trans_4-like_N"/>
</dbReference>
<protein>
    <submittedName>
        <fullName evidence="2">Glycosyl transferase</fullName>
    </submittedName>
</protein>
<dbReference type="Proteomes" id="UP000032611">
    <property type="component" value="Chromosome"/>
</dbReference>
<dbReference type="GO" id="GO:0016757">
    <property type="term" value="F:glycosyltransferase activity"/>
    <property type="evidence" value="ECO:0007669"/>
    <property type="project" value="UniProtKB-ARBA"/>
</dbReference>
<proteinExistence type="predicted"/>
<sequence>MNLVFAYPGDLSLRTGGYGYDRRLIATFEAEGWQVRLLPLGDGFPAPTDATRRAAEEALSSLADGQLVMIDGLAFGVLDDFAAREAGRLRLVALVHHPLALETGLGPDEAMALRRSETRALEHVRHIVVTSPETARELETGFGVGRDRITVAVPGTDPAPQAAGSGGVPHILSIGSLTRRKGHDILIAALKQIEDLDWTATIAGSRDLDPKAAAALDRQIGEAGLSGRVRLVGAVEDTDALYAGADVFALASRYEGYGMVFAEALARGLPIVACRAGAVPDVVPQTAGTLVPVDDVSAFADALRSLLSDHDLRRSKAAGARAAGARLPDWRETGKIVSQMLERIA</sequence>
<dbReference type="RefSeq" id="WP_045680915.1">
    <property type="nucleotide sequence ID" value="NZ_CP010803.1"/>
</dbReference>
<dbReference type="CDD" id="cd03801">
    <property type="entry name" value="GT4_PimA-like"/>
    <property type="match status" value="1"/>
</dbReference>
<keyword evidence="2" id="KW-0808">Transferase</keyword>
<dbReference type="AlphaFoldDB" id="A0A0D5LP64"/>
<name>A0A0D5LP64_MAREN</name>
<dbReference type="PATRIC" id="fig|1486262.3.peg.2036"/>
<dbReference type="OrthoDB" id="9781738at2"/>
<dbReference type="HOGENOM" id="CLU_009583_16_0_5"/>
<evidence type="ECO:0000313" key="2">
    <source>
        <dbReference type="EMBL" id="AJY45906.1"/>
    </source>
</evidence>
<accession>A0A0D5LP64</accession>
<organism evidence="2 3">
    <name type="scientific">Martelella endophytica</name>
    <dbReference type="NCBI Taxonomy" id="1486262"/>
    <lineage>
        <taxon>Bacteria</taxon>
        <taxon>Pseudomonadati</taxon>
        <taxon>Pseudomonadota</taxon>
        <taxon>Alphaproteobacteria</taxon>
        <taxon>Hyphomicrobiales</taxon>
        <taxon>Aurantimonadaceae</taxon>
        <taxon>Martelella</taxon>
    </lineage>
</organism>
<dbReference type="Pfam" id="PF13692">
    <property type="entry name" value="Glyco_trans_1_4"/>
    <property type="match status" value="1"/>
</dbReference>
<dbReference type="PANTHER" id="PTHR12526">
    <property type="entry name" value="GLYCOSYLTRANSFERASE"/>
    <property type="match status" value="1"/>
</dbReference>
<dbReference type="EMBL" id="CP010803">
    <property type="protein sequence ID" value="AJY45906.1"/>
    <property type="molecule type" value="Genomic_DNA"/>
</dbReference>
<gene>
    <name evidence="2" type="ORF">TM49_09845</name>
</gene>
<feature type="domain" description="Glycosyltransferase subfamily 4-like N-terminal" evidence="1">
    <location>
        <begin position="81"/>
        <end position="158"/>
    </location>
</feature>
<keyword evidence="3" id="KW-1185">Reference proteome</keyword>
<dbReference type="Pfam" id="PF13439">
    <property type="entry name" value="Glyco_transf_4"/>
    <property type="match status" value="1"/>
</dbReference>
<reference evidence="2 3" key="1">
    <citation type="journal article" date="2015" name="Genome Announc.">
        <title>Complete genome sequence of Martelella endophytica YC6887, which has antifungal activity associated with a halophyte.</title>
        <authorList>
            <person name="Khan A."/>
            <person name="Khan H."/>
            <person name="Chung E.J."/>
            <person name="Hossain M.T."/>
            <person name="Chung Y.R."/>
        </authorList>
    </citation>
    <scope>NUCLEOTIDE SEQUENCE [LARGE SCALE GENOMIC DNA]</scope>
    <source>
        <strain evidence="2">YC6887</strain>
    </source>
</reference>